<reference evidence="2 3" key="1">
    <citation type="journal article" date="2015" name="Genome Biol. Evol.">
        <title>Comparative Genomics of a Bacterivorous Green Alga Reveals Evolutionary Causalities and Consequences of Phago-Mixotrophic Mode of Nutrition.</title>
        <authorList>
            <person name="Burns J.A."/>
            <person name="Paasch A."/>
            <person name="Narechania A."/>
            <person name="Kim E."/>
        </authorList>
    </citation>
    <scope>NUCLEOTIDE SEQUENCE [LARGE SCALE GENOMIC DNA]</scope>
    <source>
        <strain evidence="2 3">PLY_AMNH</strain>
    </source>
</reference>
<feature type="region of interest" description="Disordered" evidence="1">
    <location>
        <begin position="124"/>
        <end position="156"/>
    </location>
</feature>
<sequence>MNSTNVHKCTVQFIVGFEWADLVNMKLEQIPVVFQPTLSDNGISPGVFPGCKHSPTSTPQDKCTYSRTVVEDVLNARVKRKLVTEGVDPKELIGEFASVYAKRSTNNVSKMPSKGALKQMRLSEKEHLHKRSGDKHASSLHEVKSEIEEADPDDEGRRAKKDLGIYFCESGDISKGIALHPDHEENELSMFAANISGGMQAFGEAPAFSAFFAFIARGDAASILGVLNRVGEIEMEVTNVVERAAPGNYMKDHCRAVAVATAFYFFKKKPGPNELRDPYVVPDHPSMANSQEELLRQARLCRMFDEGVRMLSRCMQDVAFTLCNEWLPLTDEKYAPPSFEERDTNPPPVASWEPGMYRPMASGCGDEFEEVKTTLSEADYAMHTSDDEIHIEDLNDPRFLRIWYKTFGTLPKERLVVFQLSFEHAIVE</sequence>
<evidence type="ECO:0000256" key="1">
    <source>
        <dbReference type="SAM" id="MobiDB-lite"/>
    </source>
</evidence>
<dbReference type="Proteomes" id="UP001190700">
    <property type="component" value="Unassembled WGS sequence"/>
</dbReference>
<protein>
    <submittedName>
        <fullName evidence="2">Uncharacterized protein</fullName>
    </submittedName>
</protein>
<comment type="caution">
    <text evidence="2">The sequence shown here is derived from an EMBL/GenBank/DDBJ whole genome shotgun (WGS) entry which is preliminary data.</text>
</comment>
<feature type="compositionally biased region" description="Basic and acidic residues" evidence="1">
    <location>
        <begin position="134"/>
        <end position="147"/>
    </location>
</feature>
<dbReference type="EMBL" id="LGRX02033822">
    <property type="protein sequence ID" value="KAK3239796.1"/>
    <property type="molecule type" value="Genomic_DNA"/>
</dbReference>
<keyword evidence="3" id="KW-1185">Reference proteome</keyword>
<accession>A0AAE0ET96</accession>
<organism evidence="2 3">
    <name type="scientific">Cymbomonas tetramitiformis</name>
    <dbReference type="NCBI Taxonomy" id="36881"/>
    <lineage>
        <taxon>Eukaryota</taxon>
        <taxon>Viridiplantae</taxon>
        <taxon>Chlorophyta</taxon>
        <taxon>Pyramimonadophyceae</taxon>
        <taxon>Pyramimonadales</taxon>
        <taxon>Pyramimonadaceae</taxon>
        <taxon>Cymbomonas</taxon>
    </lineage>
</organism>
<evidence type="ECO:0000313" key="2">
    <source>
        <dbReference type="EMBL" id="KAK3239796.1"/>
    </source>
</evidence>
<gene>
    <name evidence="2" type="ORF">CYMTET_50304</name>
</gene>
<evidence type="ECO:0000313" key="3">
    <source>
        <dbReference type="Proteomes" id="UP001190700"/>
    </source>
</evidence>
<proteinExistence type="predicted"/>
<dbReference type="AlphaFoldDB" id="A0AAE0ET96"/>
<name>A0AAE0ET96_9CHLO</name>